<sequence>MTNLEKMLVTLDPRDENDHGPALLAPRAPTLNGKTLGLLSNNKPHSEELLRMIAAIMKELYDIKDAVEYNKGSHQWPANSEDLKEFAAKCDVAIHATAE</sequence>
<dbReference type="InterPro" id="IPR057767">
    <property type="entry name" value="UGSC-like_dom"/>
</dbReference>
<feature type="domain" description="UGSC-like" evidence="1">
    <location>
        <begin position="11"/>
        <end position="97"/>
    </location>
</feature>
<evidence type="ECO:0000259" key="1">
    <source>
        <dbReference type="Pfam" id="PF24696"/>
    </source>
</evidence>
<dbReference type="Pfam" id="PF24696">
    <property type="entry name" value="UGSC"/>
    <property type="match status" value="1"/>
</dbReference>
<dbReference type="AlphaFoldDB" id="A0A382VQC2"/>
<evidence type="ECO:0000313" key="2">
    <source>
        <dbReference type="EMBL" id="SVD48692.1"/>
    </source>
</evidence>
<protein>
    <recommendedName>
        <fullName evidence="1">UGSC-like domain-containing protein</fullName>
    </recommendedName>
</protein>
<organism evidence="2">
    <name type="scientific">marine metagenome</name>
    <dbReference type="NCBI Taxonomy" id="408172"/>
    <lineage>
        <taxon>unclassified sequences</taxon>
        <taxon>metagenomes</taxon>
        <taxon>ecological metagenomes</taxon>
    </lineage>
</organism>
<proteinExistence type="predicted"/>
<dbReference type="EMBL" id="UINC01153783">
    <property type="protein sequence ID" value="SVD48692.1"/>
    <property type="molecule type" value="Genomic_DNA"/>
</dbReference>
<reference evidence="2" key="1">
    <citation type="submission" date="2018-05" db="EMBL/GenBank/DDBJ databases">
        <authorList>
            <person name="Lanie J.A."/>
            <person name="Ng W.-L."/>
            <person name="Kazmierczak K.M."/>
            <person name="Andrzejewski T.M."/>
            <person name="Davidsen T.M."/>
            <person name="Wayne K.J."/>
            <person name="Tettelin H."/>
            <person name="Glass J.I."/>
            <person name="Rusch D."/>
            <person name="Podicherti R."/>
            <person name="Tsui H.-C.T."/>
            <person name="Winkler M.E."/>
        </authorList>
    </citation>
    <scope>NUCLEOTIDE SEQUENCE</scope>
</reference>
<gene>
    <name evidence="2" type="ORF">METZ01_LOCUS401546</name>
</gene>
<accession>A0A382VQC2</accession>
<name>A0A382VQC2_9ZZZZ</name>